<feature type="compositionally biased region" description="Acidic residues" evidence="1">
    <location>
        <begin position="226"/>
        <end position="237"/>
    </location>
</feature>
<feature type="compositionally biased region" description="Acidic residues" evidence="1">
    <location>
        <begin position="350"/>
        <end position="362"/>
    </location>
</feature>
<accession>A0ABP0DHS0</accession>
<proteinExistence type="predicted"/>
<keyword evidence="4" id="KW-1185">Reference proteome</keyword>
<feature type="domain" description="XRCC4 coiled-coil" evidence="2">
    <location>
        <begin position="130"/>
        <end position="202"/>
    </location>
</feature>
<evidence type="ECO:0000259" key="2">
    <source>
        <dbReference type="Pfam" id="PF21924"/>
    </source>
</evidence>
<evidence type="ECO:0000313" key="3">
    <source>
        <dbReference type="EMBL" id="CAK7267800.1"/>
    </source>
</evidence>
<evidence type="ECO:0000256" key="1">
    <source>
        <dbReference type="SAM" id="MobiDB-lite"/>
    </source>
</evidence>
<feature type="compositionally biased region" description="Basic and acidic residues" evidence="1">
    <location>
        <begin position="314"/>
        <end position="328"/>
    </location>
</feature>
<organism evidence="3 4">
    <name type="scientific">Sporothrix epigloea</name>
    <dbReference type="NCBI Taxonomy" id="1892477"/>
    <lineage>
        <taxon>Eukaryota</taxon>
        <taxon>Fungi</taxon>
        <taxon>Dikarya</taxon>
        <taxon>Ascomycota</taxon>
        <taxon>Pezizomycotina</taxon>
        <taxon>Sordariomycetes</taxon>
        <taxon>Sordariomycetidae</taxon>
        <taxon>Ophiostomatales</taxon>
        <taxon>Ophiostomataceae</taxon>
        <taxon>Sporothrix</taxon>
    </lineage>
</organism>
<dbReference type="Gene3D" id="1.20.5.370">
    <property type="match status" value="1"/>
</dbReference>
<gene>
    <name evidence="3" type="ORF">SEPCBS57363_002774</name>
</gene>
<dbReference type="InterPro" id="IPR053962">
    <property type="entry name" value="XRCC4_CC"/>
</dbReference>
<dbReference type="EMBL" id="CAWUOM010000039">
    <property type="protein sequence ID" value="CAK7267800.1"/>
    <property type="molecule type" value="Genomic_DNA"/>
</dbReference>
<protein>
    <recommendedName>
        <fullName evidence="2">XRCC4 coiled-coil domain-containing protein</fullName>
    </recommendedName>
</protein>
<dbReference type="PANTHER" id="PTHR42067:SF1">
    <property type="entry name" value="MITOTIC APPARATUS PROTEIN P62"/>
    <property type="match status" value="1"/>
</dbReference>
<feature type="compositionally biased region" description="Basic and acidic residues" evidence="1">
    <location>
        <begin position="415"/>
        <end position="425"/>
    </location>
</feature>
<feature type="compositionally biased region" description="Low complexity" evidence="1">
    <location>
        <begin position="252"/>
        <end position="273"/>
    </location>
</feature>
<dbReference type="Pfam" id="PF21924">
    <property type="entry name" value="XRCC4_CC"/>
    <property type="match status" value="1"/>
</dbReference>
<feature type="compositionally biased region" description="Basic and acidic residues" evidence="1">
    <location>
        <begin position="211"/>
        <end position="225"/>
    </location>
</feature>
<name>A0ABP0DHS0_9PEZI</name>
<feature type="compositionally biased region" description="Basic and acidic residues" evidence="1">
    <location>
        <begin position="363"/>
        <end position="372"/>
    </location>
</feature>
<evidence type="ECO:0000313" key="4">
    <source>
        <dbReference type="Proteomes" id="UP001642501"/>
    </source>
</evidence>
<feature type="compositionally biased region" description="Acidic residues" evidence="1">
    <location>
        <begin position="286"/>
        <end position="295"/>
    </location>
</feature>
<feature type="region of interest" description="Disordered" evidence="1">
    <location>
        <begin position="205"/>
        <end position="431"/>
    </location>
</feature>
<sequence>MTRRPDHLVSIPRSDEEESHVLLHVRPSGPVSQIPDAFLEATEGVAPYAFVLRHNRFDEALSQNAPCTSEEWEQILLFLLFGKGSIDNVDATATVTEQESITITIRRRVQNITQRLGTICLAYDEDVSIELFDWCVDALDGRTRAASDLAKAAAERTALQATVDDLQAQLDEFLKIKTADEAALLEKFCLLLNEKKAKIRQLQRQLSNAGRTDEDSAKRAQVEAEIKEEEDLDEDEPAPVAAPATRGRRGGVRVSRLGNVGRGAKSATTTTAKRGSKRRAAAAASDSDEADSDVGDFEKPASTRTRGKSSARQKAQDAKVTEAQKEPAEDSGTQSDEDDRTTENDNGTTEGEEEEPEAVQEDVDLRGKEKSSRSTAAPVPEEAPPPRRTLAFGKARGAAVGSTDSTVSAFPVTESKAHNLARSDTESDDEL</sequence>
<dbReference type="PANTHER" id="PTHR42067">
    <property type="entry name" value="YALI0C15378P"/>
    <property type="match status" value="1"/>
</dbReference>
<dbReference type="Proteomes" id="UP001642501">
    <property type="component" value="Unassembled WGS sequence"/>
</dbReference>
<reference evidence="3 4" key="1">
    <citation type="submission" date="2024-01" db="EMBL/GenBank/DDBJ databases">
        <authorList>
            <person name="Allen C."/>
            <person name="Tagirdzhanova G."/>
        </authorList>
    </citation>
    <scope>NUCLEOTIDE SEQUENCE [LARGE SCALE GENOMIC DNA]</scope>
    <source>
        <strain evidence="3 4">CBS 573.63</strain>
    </source>
</reference>
<dbReference type="InterPro" id="IPR014751">
    <property type="entry name" value="XRCC4-like_C"/>
</dbReference>
<dbReference type="SUPFAM" id="SSF58022">
    <property type="entry name" value="XRCC4, C-terminal oligomerization domain"/>
    <property type="match status" value="1"/>
</dbReference>
<comment type="caution">
    <text evidence="3">The sequence shown here is derived from an EMBL/GenBank/DDBJ whole genome shotgun (WGS) entry which is preliminary data.</text>
</comment>